<comment type="caution">
    <text evidence="5">The sequence shown here is derived from an EMBL/GenBank/DDBJ whole genome shotgun (WGS) entry which is preliminary data.</text>
</comment>
<dbReference type="EMBL" id="JAYMGO010000008">
    <property type="protein sequence ID" value="KAL1269619.1"/>
    <property type="molecule type" value="Genomic_DNA"/>
</dbReference>
<dbReference type="InterPro" id="IPR037055">
    <property type="entry name" value="MHC_I-like_Ag-recog_sf"/>
</dbReference>
<name>A0ABR3MYA1_9TELE</name>
<evidence type="ECO:0000313" key="5">
    <source>
        <dbReference type="EMBL" id="KAL1269619.1"/>
    </source>
</evidence>
<protein>
    <recommendedName>
        <fullName evidence="4">Ig-like domain-containing protein</fullName>
    </recommendedName>
</protein>
<evidence type="ECO:0000313" key="6">
    <source>
        <dbReference type="Proteomes" id="UP001558613"/>
    </source>
</evidence>
<organism evidence="5 6">
    <name type="scientific">Cirrhinus molitorella</name>
    <name type="common">mud carp</name>
    <dbReference type="NCBI Taxonomy" id="172907"/>
    <lineage>
        <taxon>Eukaryota</taxon>
        <taxon>Metazoa</taxon>
        <taxon>Chordata</taxon>
        <taxon>Craniata</taxon>
        <taxon>Vertebrata</taxon>
        <taxon>Euteleostomi</taxon>
        <taxon>Actinopterygii</taxon>
        <taxon>Neopterygii</taxon>
        <taxon>Teleostei</taxon>
        <taxon>Ostariophysi</taxon>
        <taxon>Cypriniformes</taxon>
        <taxon>Cyprinidae</taxon>
        <taxon>Labeoninae</taxon>
        <taxon>Labeonini</taxon>
        <taxon>Cirrhinus</taxon>
    </lineage>
</organism>
<accession>A0ABR3MYA1</accession>
<feature type="signal peptide" evidence="3">
    <location>
        <begin position="1"/>
        <end position="16"/>
    </location>
</feature>
<dbReference type="Pfam" id="PF00129">
    <property type="entry name" value="MHC_I"/>
    <property type="match status" value="1"/>
</dbReference>
<dbReference type="SUPFAM" id="SSF54452">
    <property type="entry name" value="MHC antigen-recognition domain"/>
    <property type="match status" value="1"/>
</dbReference>
<evidence type="ECO:0000256" key="3">
    <source>
        <dbReference type="SAM" id="SignalP"/>
    </source>
</evidence>
<feature type="domain" description="Ig-like" evidence="4">
    <location>
        <begin position="197"/>
        <end position="289"/>
    </location>
</feature>
<dbReference type="PANTHER" id="PTHR16675:SF191">
    <property type="entry name" value="CLASS I HISTOCOMPATIBILITY ANTIGEN, F10 ALPHA CHAIN-LIKE-RELATED"/>
    <property type="match status" value="1"/>
</dbReference>
<dbReference type="InterPro" id="IPR013783">
    <property type="entry name" value="Ig-like_fold"/>
</dbReference>
<dbReference type="Gene3D" id="3.30.500.10">
    <property type="entry name" value="MHC class I-like antigen recognition-like"/>
    <property type="match status" value="1"/>
</dbReference>
<dbReference type="InterPro" id="IPR007110">
    <property type="entry name" value="Ig-like_dom"/>
</dbReference>
<keyword evidence="3" id="KW-0732">Signal</keyword>
<evidence type="ECO:0000256" key="2">
    <source>
        <dbReference type="SAM" id="Phobius"/>
    </source>
</evidence>
<feature type="transmembrane region" description="Helical" evidence="2">
    <location>
        <begin position="303"/>
        <end position="325"/>
    </location>
</feature>
<gene>
    <name evidence="5" type="ORF">QQF64_031908</name>
</gene>
<keyword evidence="6" id="KW-1185">Reference proteome</keyword>
<dbReference type="PROSITE" id="PS50835">
    <property type="entry name" value="IG_LIKE"/>
    <property type="match status" value="1"/>
</dbReference>
<evidence type="ECO:0000259" key="4">
    <source>
        <dbReference type="PROSITE" id="PS50835"/>
    </source>
</evidence>
<sequence>MLFCVYLLTCFSLVEADVHSLMAFVTYIVGQTPFPKFSAVIMLDDVQIGYYDSVKWKPVYRNSDETQYHEEDQKNADTIFRDMYNIFKEREVYLMEHQNHTDGIQVHQRIAGCKLLNNDKPGLLQRWDALDGQNIEEFIFDIENNKTQTKMTWRPWDQQKWLRVKYMYENVYHPLCTKVLRRYLYMEKNNVLRKVSPRVRLMNKMLTDSQGLQISCLATGFYPRHINLTLFRDGQPVDDDQITGGEILPNGDGTYQMRKNLLISEELCEGHKYNCTIKNLNFEEKLHITFGVNECDPGSFSKFALICVLVFMCVAVLIITALIIWMKRRAAGQGSLTSQSKYSPTPSSMCDKT</sequence>
<dbReference type="SMART" id="SM00407">
    <property type="entry name" value="IGc1"/>
    <property type="match status" value="1"/>
</dbReference>
<dbReference type="InterPro" id="IPR036179">
    <property type="entry name" value="Ig-like_dom_sf"/>
</dbReference>
<dbReference type="InterPro" id="IPR011162">
    <property type="entry name" value="MHC_I/II-like_Ag-recog"/>
</dbReference>
<evidence type="ECO:0000256" key="1">
    <source>
        <dbReference type="ARBA" id="ARBA00023180"/>
    </source>
</evidence>
<keyword evidence="2" id="KW-0812">Transmembrane</keyword>
<dbReference type="SUPFAM" id="SSF48726">
    <property type="entry name" value="Immunoglobulin"/>
    <property type="match status" value="1"/>
</dbReference>
<reference evidence="5 6" key="1">
    <citation type="submission" date="2023-09" db="EMBL/GenBank/DDBJ databases">
        <authorList>
            <person name="Wang M."/>
        </authorList>
    </citation>
    <scope>NUCLEOTIDE SEQUENCE [LARGE SCALE GENOMIC DNA]</scope>
    <source>
        <strain evidence="5">GT-2023</strain>
        <tissue evidence="5">Liver</tissue>
    </source>
</reference>
<proteinExistence type="predicted"/>
<dbReference type="PANTHER" id="PTHR16675">
    <property type="entry name" value="MHC CLASS I-RELATED"/>
    <property type="match status" value="1"/>
</dbReference>
<dbReference type="Proteomes" id="UP001558613">
    <property type="component" value="Unassembled WGS sequence"/>
</dbReference>
<dbReference type="InterPro" id="IPR050208">
    <property type="entry name" value="MHC_class-I_related"/>
</dbReference>
<dbReference type="Pfam" id="PF07654">
    <property type="entry name" value="C1-set"/>
    <property type="match status" value="1"/>
</dbReference>
<keyword evidence="2" id="KW-0472">Membrane</keyword>
<keyword evidence="2" id="KW-1133">Transmembrane helix</keyword>
<dbReference type="InterPro" id="IPR003597">
    <property type="entry name" value="Ig_C1-set"/>
</dbReference>
<keyword evidence="1" id="KW-0325">Glycoprotein</keyword>
<feature type="chain" id="PRO_5045517457" description="Ig-like domain-containing protein" evidence="3">
    <location>
        <begin position="17"/>
        <end position="353"/>
    </location>
</feature>
<dbReference type="InterPro" id="IPR011161">
    <property type="entry name" value="MHC_I-like_Ag-recog"/>
</dbReference>
<dbReference type="Gene3D" id="2.60.40.10">
    <property type="entry name" value="Immunoglobulins"/>
    <property type="match status" value="1"/>
</dbReference>